<feature type="region of interest" description="Disordered" evidence="1">
    <location>
        <begin position="686"/>
        <end position="720"/>
    </location>
</feature>
<evidence type="ECO:0000256" key="1">
    <source>
        <dbReference type="SAM" id="MobiDB-lite"/>
    </source>
</evidence>
<feature type="compositionally biased region" description="Basic and acidic residues" evidence="1">
    <location>
        <begin position="998"/>
        <end position="1015"/>
    </location>
</feature>
<feature type="region of interest" description="Disordered" evidence="1">
    <location>
        <begin position="1"/>
        <end position="43"/>
    </location>
</feature>
<dbReference type="Proteomes" id="UP000756921">
    <property type="component" value="Unassembled WGS sequence"/>
</dbReference>
<dbReference type="AlphaFoldDB" id="A0A9P6GGC2"/>
<feature type="compositionally biased region" description="Low complexity" evidence="1">
    <location>
        <begin position="1031"/>
        <end position="1060"/>
    </location>
</feature>
<organism evidence="2 3">
    <name type="scientific">Paraphaeosphaeria minitans</name>
    <dbReference type="NCBI Taxonomy" id="565426"/>
    <lineage>
        <taxon>Eukaryota</taxon>
        <taxon>Fungi</taxon>
        <taxon>Dikarya</taxon>
        <taxon>Ascomycota</taxon>
        <taxon>Pezizomycotina</taxon>
        <taxon>Dothideomycetes</taxon>
        <taxon>Pleosporomycetidae</taxon>
        <taxon>Pleosporales</taxon>
        <taxon>Massarineae</taxon>
        <taxon>Didymosphaeriaceae</taxon>
        <taxon>Paraphaeosphaeria</taxon>
    </lineage>
</organism>
<feature type="compositionally biased region" description="Polar residues" evidence="1">
    <location>
        <begin position="831"/>
        <end position="840"/>
    </location>
</feature>
<proteinExistence type="predicted"/>
<feature type="compositionally biased region" description="Basic residues" evidence="1">
    <location>
        <begin position="689"/>
        <end position="704"/>
    </location>
</feature>
<feature type="compositionally biased region" description="Basic residues" evidence="1">
    <location>
        <begin position="793"/>
        <end position="805"/>
    </location>
</feature>
<feature type="compositionally biased region" description="Low complexity" evidence="1">
    <location>
        <begin position="242"/>
        <end position="262"/>
    </location>
</feature>
<protein>
    <submittedName>
        <fullName evidence="2">Uncharacterized protein</fullName>
    </submittedName>
</protein>
<feature type="compositionally biased region" description="Low complexity" evidence="1">
    <location>
        <begin position="957"/>
        <end position="968"/>
    </location>
</feature>
<feature type="compositionally biased region" description="Acidic residues" evidence="1">
    <location>
        <begin position="753"/>
        <end position="765"/>
    </location>
</feature>
<dbReference type="EMBL" id="WJXW01000007">
    <property type="protein sequence ID" value="KAF9734909.1"/>
    <property type="molecule type" value="Genomic_DNA"/>
</dbReference>
<feature type="compositionally biased region" description="Low complexity" evidence="1">
    <location>
        <begin position="1"/>
        <end position="18"/>
    </location>
</feature>
<reference evidence="2" key="1">
    <citation type="journal article" date="2020" name="Mol. Plant Microbe Interact.">
        <title>Genome Sequence of the Biocontrol Agent Coniothyrium minitans strain Conio (IMI 134523).</title>
        <authorList>
            <person name="Patel D."/>
            <person name="Shittu T.A."/>
            <person name="Baroncelli R."/>
            <person name="Muthumeenakshi S."/>
            <person name="Osborne T.H."/>
            <person name="Janganan T.K."/>
            <person name="Sreenivasaprasad S."/>
        </authorList>
    </citation>
    <scope>NUCLEOTIDE SEQUENCE</scope>
    <source>
        <strain evidence="2">Conio</strain>
    </source>
</reference>
<name>A0A9P6GGC2_9PLEO</name>
<evidence type="ECO:0000313" key="3">
    <source>
        <dbReference type="Proteomes" id="UP000756921"/>
    </source>
</evidence>
<feature type="compositionally biased region" description="Basic and acidic residues" evidence="1">
    <location>
        <begin position="732"/>
        <end position="752"/>
    </location>
</feature>
<feature type="region of interest" description="Disordered" evidence="1">
    <location>
        <begin position="732"/>
        <end position="845"/>
    </location>
</feature>
<accession>A0A9P6GGC2</accession>
<dbReference type="OrthoDB" id="5307331at2759"/>
<feature type="compositionally biased region" description="Polar residues" evidence="1">
    <location>
        <begin position="315"/>
        <end position="330"/>
    </location>
</feature>
<gene>
    <name evidence="2" type="ORF">PMIN01_07812</name>
</gene>
<feature type="region of interest" description="Disordered" evidence="1">
    <location>
        <begin position="315"/>
        <end position="347"/>
    </location>
</feature>
<feature type="compositionally biased region" description="Low complexity" evidence="1">
    <location>
        <begin position="929"/>
        <end position="942"/>
    </location>
</feature>
<feature type="region of interest" description="Disordered" evidence="1">
    <location>
        <begin position="227"/>
        <end position="275"/>
    </location>
</feature>
<evidence type="ECO:0000313" key="2">
    <source>
        <dbReference type="EMBL" id="KAF9734909.1"/>
    </source>
</evidence>
<feature type="compositionally biased region" description="Low complexity" evidence="1">
    <location>
        <begin position="34"/>
        <end position="43"/>
    </location>
</feature>
<feature type="compositionally biased region" description="Low complexity" evidence="1">
    <location>
        <begin position="709"/>
        <end position="718"/>
    </location>
</feature>
<sequence length="1060" mass="120029">MANGSSRQPPTPSSSQARRATRLSVRNSIVGTPSRARQASVRRASNRIDPDLDFADLDFNWGDFAEESDEDNAAQNRTDVAHEGFVDPNFTTEQPPNFVPAGHAPINFYHNPNVAVPGTPHNVSFALASQQLGPPVGLPMGYEQERVPFVINGKTVMLSQDQVDAMNAVAGLAPQPLLTDGKRTSVPRSPGFRKRNSQFRPQAAYSDPFVGSEHIDPQDLQFGAFNNDYDPFPEPTAYHGGYADPRQLQQPQQPYYQSTQWQGAPSPSSRHIHFPQPEPRYVQPAFHQQVSGPFWFEQDLIPDLDLDELYANRYQTRGGQSTYPARNNSLGHGRRNPPVEPDKSDRQNLAPASVFDHKTSQQYQKPKLASWNSDVRINRTTKGLTTRTAKINQYDPRKFYTYTHHPLGTLEQPWGAPWRAQRSPYLHEYRDSSLRDQDGGEEIAIFELKNREMDPEEILDFILGYPYDRNRLMLRIQVTPGDSGRRYRQGADKCRFKDCPNRVSGVPATIKHGWFRVAFDERDDDEYDPFAANCGFVHLYCMERFLDFEDICRNAHVVVDFRVQMRNEPKGTFAAAFSTKNRGAGLLAEQFIVHARNKLPGNASRQRGEACGVRQMHEFQNYPINMPYNGQVWDPNYKFEDTLSYHMFLATEQDRPAAQMAQFKGLAPTVLSVHRGDLGMVAEANARQKQVKKMSKSGNKRKGKNAPIGNNFNGNSSFDFEVRRRIQRAKEVLNRRGQEPKARAPKETRHDLEDADEEEEEEDEVASTQLGRPPWDQPDDASDIEDHHIFRQGTRRSGRIKGKKPVYRDEPDIGQANEPQPQRPLRRTFQEYEQSQQNHDQYVYGQDLQYLQNTYAQNGYAQGYLDEPAPKRKRSSIAPPQGYARAHSYRPEHPQQWQENDQNYDYRLDEADLFGDLNFPTSPKRKRSSTSSRVDEQQQQQQIAQYRTKRFSDLVGSAPSPSASPSASIMRHPGSRTPSASKRHASFNNQPVSQQKTFDSDAPPHDVPRMVKELEMDISTTSPRGSKPDVSSGRTLRSGRSLGGPSSSSSSSGLGSISSG</sequence>
<feature type="region of interest" description="Disordered" evidence="1">
    <location>
        <begin position="178"/>
        <end position="201"/>
    </location>
</feature>
<comment type="caution">
    <text evidence="2">The sequence shown here is derived from an EMBL/GenBank/DDBJ whole genome shotgun (WGS) entry which is preliminary data.</text>
</comment>
<feature type="region of interest" description="Disordered" evidence="1">
    <location>
        <begin position="862"/>
        <end position="1060"/>
    </location>
</feature>
<keyword evidence="3" id="KW-1185">Reference proteome</keyword>
<feature type="compositionally biased region" description="Polar residues" evidence="1">
    <location>
        <begin position="976"/>
        <end position="997"/>
    </location>
</feature>